<dbReference type="PANTHER" id="PTHR43102">
    <property type="entry name" value="SLR1143 PROTEIN"/>
    <property type="match status" value="1"/>
</dbReference>
<evidence type="ECO:0000313" key="3">
    <source>
        <dbReference type="Proteomes" id="UP000219440"/>
    </source>
</evidence>
<name>A0A2C9A399_9MICO</name>
<keyword evidence="3" id="KW-1185">Reference proteome</keyword>
<evidence type="ECO:0000259" key="1">
    <source>
        <dbReference type="Pfam" id="PF01590"/>
    </source>
</evidence>
<gene>
    <name evidence="2" type="ORF">SAMN06296378_2888</name>
</gene>
<proteinExistence type="predicted"/>
<accession>A0A2C9A399</accession>
<reference evidence="2 3" key="1">
    <citation type="submission" date="2017-09" db="EMBL/GenBank/DDBJ databases">
        <authorList>
            <person name="Ehlers B."/>
            <person name="Leendertz F.H."/>
        </authorList>
    </citation>
    <scope>NUCLEOTIDE SEQUENCE [LARGE SCALE GENOMIC DNA]</scope>
    <source>
        <strain evidence="2 3">CGMCC 1.05381</strain>
    </source>
</reference>
<protein>
    <submittedName>
        <fullName evidence="2">GAF domain-containing protein</fullName>
    </submittedName>
</protein>
<dbReference type="SUPFAM" id="SSF52266">
    <property type="entry name" value="SGNH hydrolase"/>
    <property type="match status" value="1"/>
</dbReference>
<evidence type="ECO:0000313" key="2">
    <source>
        <dbReference type="EMBL" id="SOE73920.1"/>
    </source>
</evidence>
<dbReference type="EMBL" id="OCST01000006">
    <property type="protein sequence ID" value="SOE73920.1"/>
    <property type="molecule type" value="Genomic_DNA"/>
</dbReference>
<feature type="domain" description="GAF" evidence="1">
    <location>
        <begin position="263"/>
        <end position="387"/>
    </location>
</feature>
<sequence length="398" mass="43706">MDSLVHAIARPLADVWMKYSGNGWRQLPTPLDSPSVHSDGPNADRVLLMGSGIAVGFGVLSHDLALGGNLARRLAESTERGVNVDIAAKSEMSIVDAVEMYSRADLTRYDTSLLVLGDIEALQLLPVKSFRSQVRNLVRLLDSCAPHAFVLMGMAVASAGIPNPSAYARAVAERARDFVIILIEECEGLRVTPITVPIVKHGDGVVNREDYLGWASSIAPQMVSALNASACRRMSAIHGPINEDARLAALRDMGVLNDIRNPRFDDVVEMARNLFGTDTAALSFIDTDRVWIKSFAGINPGQLSRSEGVCSLTIQRSELLVIEDLSVDPRFRDRSWVRRIGSPRFYAGYWIESVDGQRVGALCLLDSKPRKFSERDHALLRKLALRIQAIAGDRERHP</sequence>
<organism evidence="2 3">
    <name type="scientific">Salinibacterium xinjiangense</name>
    <dbReference type="NCBI Taxonomy" id="386302"/>
    <lineage>
        <taxon>Bacteria</taxon>
        <taxon>Bacillati</taxon>
        <taxon>Actinomycetota</taxon>
        <taxon>Actinomycetes</taxon>
        <taxon>Micrococcales</taxon>
        <taxon>Microbacteriaceae</taxon>
        <taxon>Salinibacterium</taxon>
    </lineage>
</organism>
<dbReference type="Pfam" id="PF01590">
    <property type="entry name" value="GAF"/>
    <property type="match status" value="1"/>
</dbReference>
<dbReference type="PANTHER" id="PTHR43102:SF2">
    <property type="entry name" value="GAF DOMAIN-CONTAINING PROTEIN"/>
    <property type="match status" value="1"/>
</dbReference>
<dbReference type="Gene3D" id="3.30.450.40">
    <property type="match status" value="1"/>
</dbReference>
<dbReference type="InterPro" id="IPR003018">
    <property type="entry name" value="GAF"/>
</dbReference>
<dbReference type="OrthoDB" id="9151676at2"/>
<dbReference type="SUPFAM" id="SSF55781">
    <property type="entry name" value="GAF domain-like"/>
    <property type="match status" value="1"/>
</dbReference>
<dbReference type="InterPro" id="IPR029016">
    <property type="entry name" value="GAF-like_dom_sf"/>
</dbReference>
<dbReference type="Proteomes" id="UP000219440">
    <property type="component" value="Unassembled WGS sequence"/>
</dbReference>
<dbReference type="AlphaFoldDB" id="A0A2C9A399"/>